<name>A0ABQ4NP80_9RHOB</name>
<sequence>MIDMILFPNLSNLAHLFTDLVPLVIIGCGILLCGLVVMGKPATAPRRRATQPPKQDARPEKQPTLDPTRQASLEKLKQCEVTARPLMSRPQTSLGRQLRMFADQNGLVVHGETALSAIVTVRHGDRSMSQAGFNAISRKRVDFCLTDRAMRPVCVVEYHGSGHRMKGAAEAERRDHTKRIALAMASVPLIEVVAGTDWNLVEKQLLTQLEYARTADDYARAALS</sequence>
<keyword evidence="5" id="KW-1185">Reference proteome</keyword>
<dbReference type="RefSeq" id="WP_220749705.1">
    <property type="nucleotide sequence ID" value="NZ_BPFH01000005.1"/>
</dbReference>
<feature type="region of interest" description="Disordered" evidence="1">
    <location>
        <begin position="43"/>
        <end position="71"/>
    </location>
</feature>
<keyword evidence="2" id="KW-0812">Transmembrane</keyword>
<gene>
    <name evidence="4" type="ORF">JANAI62_28270</name>
</gene>
<comment type="caution">
    <text evidence="4">The sequence shown here is derived from an EMBL/GenBank/DDBJ whole genome shotgun (WGS) entry which is preliminary data.</text>
</comment>
<reference evidence="4 5" key="1">
    <citation type="submission" date="2021-05" db="EMBL/GenBank/DDBJ databases">
        <title>Bacteria Genome sequencing.</title>
        <authorList>
            <person name="Takabe Y."/>
            <person name="Nakajima Y."/>
            <person name="Suzuki S."/>
            <person name="Shiozaki T."/>
        </authorList>
    </citation>
    <scope>NUCLEOTIDE SEQUENCE [LARGE SCALE GENOMIC DNA]</scope>
    <source>
        <strain evidence="4 5">AI_62</strain>
    </source>
</reference>
<keyword evidence="2" id="KW-1133">Transmembrane helix</keyword>
<keyword evidence="2" id="KW-0472">Membrane</keyword>
<feature type="domain" description="DUF2726" evidence="3">
    <location>
        <begin position="84"/>
        <end position="196"/>
    </location>
</feature>
<proteinExistence type="predicted"/>
<dbReference type="Proteomes" id="UP000786693">
    <property type="component" value="Unassembled WGS sequence"/>
</dbReference>
<evidence type="ECO:0000259" key="3">
    <source>
        <dbReference type="Pfam" id="PF10881"/>
    </source>
</evidence>
<dbReference type="Pfam" id="PF10881">
    <property type="entry name" value="DUF2726"/>
    <property type="match status" value="1"/>
</dbReference>
<dbReference type="EMBL" id="BPFH01000005">
    <property type="protein sequence ID" value="GIT96204.1"/>
    <property type="molecule type" value="Genomic_DNA"/>
</dbReference>
<feature type="transmembrane region" description="Helical" evidence="2">
    <location>
        <begin position="20"/>
        <end position="38"/>
    </location>
</feature>
<accession>A0ABQ4NP80</accession>
<evidence type="ECO:0000256" key="1">
    <source>
        <dbReference type="SAM" id="MobiDB-lite"/>
    </source>
</evidence>
<organism evidence="4 5">
    <name type="scientific">Jannaschia pagri</name>
    <dbReference type="NCBI Taxonomy" id="2829797"/>
    <lineage>
        <taxon>Bacteria</taxon>
        <taxon>Pseudomonadati</taxon>
        <taxon>Pseudomonadota</taxon>
        <taxon>Alphaproteobacteria</taxon>
        <taxon>Rhodobacterales</taxon>
        <taxon>Roseobacteraceae</taxon>
        <taxon>Jannaschia</taxon>
    </lineage>
</organism>
<evidence type="ECO:0000256" key="2">
    <source>
        <dbReference type="SAM" id="Phobius"/>
    </source>
</evidence>
<protein>
    <recommendedName>
        <fullName evidence="3">DUF2726 domain-containing protein</fullName>
    </recommendedName>
</protein>
<evidence type="ECO:0000313" key="4">
    <source>
        <dbReference type="EMBL" id="GIT96204.1"/>
    </source>
</evidence>
<dbReference type="InterPro" id="IPR024402">
    <property type="entry name" value="DUF2726"/>
</dbReference>
<evidence type="ECO:0000313" key="5">
    <source>
        <dbReference type="Proteomes" id="UP000786693"/>
    </source>
</evidence>